<name>A0A0N4UXU2_ENTVE</name>
<protein>
    <submittedName>
        <fullName evidence="3">ANK_REP_REGION domain-containing protein</fullName>
    </submittedName>
</protein>
<evidence type="ECO:0000313" key="1">
    <source>
        <dbReference type="EMBL" id="VDD86934.1"/>
    </source>
</evidence>
<evidence type="ECO:0000313" key="2">
    <source>
        <dbReference type="Proteomes" id="UP000274131"/>
    </source>
</evidence>
<dbReference type="AlphaFoldDB" id="A0A0N4UXU2"/>
<organism evidence="3">
    <name type="scientific">Enterobius vermicularis</name>
    <name type="common">Human pinworm</name>
    <dbReference type="NCBI Taxonomy" id="51028"/>
    <lineage>
        <taxon>Eukaryota</taxon>
        <taxon>Metazoa</taxon>
        <taxon>Ecdysozoa</taxon>
        <taxon>Nematoda</taxon>
        <taxon>Chromadorea</taxon>
        <taxon>Rhabditida</taxon>
        <taxon>Spirurina</taxon>
        <taxon>Oxyuridomorpha</taxon>
        <taxon>Oxyuroidea</taxon>
        <taxon>Oxyuridae</taxon>
        <taxon>Enterobius</taxon>
    </lineage>
</organism>
<reference evidence="1 2" key="2">
    <citation type="submission" date="2018-10" db="EMBL/GenBank/DDBJ databases">
        <authorList>
            <consortium name="Pathogen Informatics"/>
        </authorList>
    </citation>
    <scope>NUCLEOTIDE SEQUENCE [LARGE SCALE GENOMIC DNA]</scope>
</reference>
<dbReference type="WBParaSite" id="EVEC_0000236901-mRNA-1">
    <property type="protein sequence ID" value="EVEC_0000236901-mRNA-1"/>
    <property type="gene ID" value="EVEC_0000236901"/>
</dbReference>
<evidence type="ECO:0000313" key="3">
    <source>
        <dbReference type="WBParaSite" id="EVEC_0000236901-mRNA-1"/>
    </source>
</evidence>
<dbReference type="Proteomes" id="UP000274131">
    <property type="component" value="Unassembled WGS sequence"/>
</dbReference>
<dbReference type="Pfam" id="PF13606">
    <property type="entry name" value="Ank_3"/>
    <property type="match status" value="1"/>
</dbReference>
<dbReference type="InterPro" id="IPR002110">
    <property type="entry name" value="Ankyrin_rpt"/>
</dbReference>
<dbReference type="EMBL" id="UXUI01007313">
    <property type="protein sequence ID" value="VDD86934.1"/>
    <property type="molecule type" value="Genomic_DNA"/>
</dbReference>
<reference evidence="3" key="1">
    <citation type="submission" date="2017-02" db="UniProtKB">
        <authorList>
            <consortium name="WormBaseParasite"/>
        </authorList>
    </citation>
    <scope>IDENTIFICATION</scope>
</reference>
<sequence length="50" mass="5587">MKDKRTVAHVAAMYANDEMVDVLIKKGIKLLSIMPVDEIRLELVVLSVSC</sequence>
<keyword evidence="2" id="KW-1185">Reference proteome</keyword>
<accession>A0A0N4UXU2</accession>
<gene>
    <name evidence="1" type="ORF">EVEC_LOCUS2077</name>
</gene>
<proteinExistence type="predicted"/>